<keyword evidence="4" id="KW-1185">Reference proteome</keyword>
<keyword evidence="2" id="KW-0732">Signal</keyword>
<proteinExistence type="predicted"/>
<dbReference type="GO" id="GO:0005615">
    <property type="term" value="C:extracellular space"/>
    <property type="evidence" value="ECO:0007669"/>
    <property type="project" value="UniProtKB-KW"/>
</dbReference>
<dbReference type="OrthoDB" id="9930747at2759"/>
<dbReference type="SUPFAM" id="SSF54117">
    <property type="entry name" value="Interleukin 8-like chemokines"/>
    <property type="match status" value="1"/>
</dbReference>
<dbReference type="RefSeq" id="XP_031439971.1">
    <property type="nucleotide sequence ID" value="XM_031584111.2"/>
</dbReference>
<name>A0A6P8GQC3_CLUHA</name>
<organism evidence="4 5">
    <name type="scientific">Clupea harengus</name>
    <name type="common">Atlantic herring</name>
    <dbReference type="NCBI Taxonomy" id="7950"/>
    <lineage>
        <taxon>Eukaryota</taxon>
        <taxon>Metazoa</taxon>
        <taxon>Chordata</taxon>
        <taxon>Craniata</taxon>
        <taxon>Vertebrata</taxon>
        <taxon>Euteleostomi</taxon>
        <taxon>Actinopterygii</taxon>
        <taxon>Neopterygii</taxon>
        <taxon>Teleostei</taxon>
        <taxon>Clupei</taxon>
        <taxon>Clupeiformes</taxon>
        <taxon>Clupeoidei</taxon>
        <taxon>Clupeidae</taxon>
        <taxon>Clupea</taxon>
    </lineage>
</organism>
<dbReference type="InterPro" id="IPR036048">
    <property type="entry name" value="Interleukin_8-like_sf"/>
</dbReference>
<dbReference type="GO" id="GO:0006955">
    <property type="term" value="P:immune response"/>
    <property type="evidence" value="ECO:0007669"/>
    <property type="project" value="InterPro"/>
</dbReference>
<dbReference type="Pfam" id="PF00048">
    <property type="entry name" value="IL8"/>
    <property type="match status" value="1"/>
</dbReference>
<feature type="domain" description="Chemokine interleukin-8-like" evidence="3">
    <location>
        <begin position="34"/>
        <end position="82"/>
    </location>
</feature>
<dbReference type="KEGG" id="char:116224426"/>
<dbReference type="InterPro" id="IPR001811">
    <property type="entry name" value="Chemokine_IL8-like_dom"/>
</dbReference>
<evidence type="ECO:0000256" key="2">
    <source>
        <dbReference type="SAM" id="SignalP"/>
    </source>
</evidence>
<dbReference type="Gene3D" id="2.40.50.40">
    <property type="match status" value="1"/>
</dbReference>
<protein>
    <submittedName>
        <fullName evidence="5">Eotaxin-like</fullName>
    </submittedName>
</protein>
<dbReference type="GO" id="GO:0008009">
    <property type="term" value="F:chemokine activity"/>
    <property type="evidence" value="ECO:0007669"/>
    <property type="project" value="InterPro"/>
</dbReference>
<dbReference type="Proteomes" id="UP000515152">
    <property type="component" value="Chromosome 17"/>
</dbReference>
<accession>A0A6P8GQC3</accession>
<feature type="chain" id="PRO_5028140222" evidence="2">
    <location>
        <begin position="20"/>
        <end position="129"/>
    </location>
</feature>
<evidence type="ECO:0000259" key="3">
    <source>
        <dbReference type="Pfam" id="PF00048"/>
    </source>
</evidence>
<gene>
    <name evidence="5" type="primary">LOC116224426</name>
</gene>
<dbReference type="GeneID" id="116224426"/>
<evidence type="ECO:0000313" key="5">
    <source>
        <dbReference type="RefSeq" id="XP_031439971.1"/>
    </source>
</evidence>
<keyword evidence="1" id="KW-0202">Cytokine</keyword>
<evidence type="ECO:0000256" key="1">
    <source>
        <dbReference type="ARBA" id="ARBA00022514"/>
    </source>
</evidence>
<feature type="signal peptide" evidence="2">
    <location>
        <begin position="1"/>
        <end position="19"/>
    </location>
</feature>
<evidence type="ECO:0000313" key="4">
    <source>
        <dbReference type="Proteomes" id="UP000515152"/>
    </source>
</evidence>
<sequence>MRYMLVIAVVGALFLAVTALPHGRYRTPTKVTTTCCKNVSRARIRDIVDFKRHHAQPPCKEAIVFITKDAKKYCTDPNAPWAAKNERYDLKEIMALILRIISAGGNGRLFTLRRSKKAMNTNKLDKELS</sequence>
<dbReference type="AlphaFoldDB" id="A0A6P8GQC3"/>
<reference evidence="5" key="1">
    <citation type="submission" date="2025-08" db="UniProtKB">
        <authorList>
            <consortium name="RefSeq"/>
        </authorList>
    </citation>
    <scope>IDENTIFICATION</scope>
</reference>